<dbReference type="InterPro" id="IPR029063">
    <property type="entry name" value="SAM-dependent_MTases_sf"/>
</dbReference>
<proteinExistence type="predicted"/>
<evidence type="ECO:0008006" key="6">
    <source>
        <dbReference type="Google" id="ProtNLM"/>
    </source>
</evidence>
<dbReference type="InterPro" id="IPR004398">
    <property type="entry name" value="RNA_MeTrfase_RsmD"/>
</dbReference>
<dbReference type="Pfam" id="PF03602">
    <property type="entry name" value="Cons_hypoth95"/>
    <property type="match status" value="1"/>
</dbReference>
<feature type="compositionally biased region" description="Polar residues" evidence="3">
    <location>
        <begin position="86"/>
        <end position="96"/>
    </location>
</feature>
<evidence type="ECO:0000256" key="1">
    <source>
        <dbReference type="ARBA" id="ARBA00022603"/>
    </source>
</evidence>
<keyword evidence="5" id="KW-1185">Reference proteome</keyword>
<dbReference type="EMBL" id="JAVIJP010000034">
    <property type="protein sequence ID" value="KAL3629294.1"/>
    <property type="molecule type" value="Genomic_DNA"/>
</dbReference>
<name>A0ABD3CIC2_9LAMI</name>
<evidence type="ECO:0000313" key="4">
    <source>
        <dbReference type="EMBL" id="KAL3629294.1"/>
    </source>
</evidence>
<dbReference type="Proteomes" id="UP001632038">
    <property type="component" value="Unassembled WGS sequence"/>
</dbReference>
<keyword evidence="2" id="KW-0808">Transferase</keyword>
<feature type="region of interest" description="Disordered" evidence="3">
    <location>
        <begin position="72"/>
        <end position="105"/>
    </location>
</feature>
<evidence type="ECO:0000256" key="3">
    <source>
        <dbReference type="SAM" id="MobiDB-lite"/>
    </source>
</evidence>
<reference evidence="5" key="1">
    <citation type="journal article" date="2024" name="IScience">
        <title>Strigolactones Initiate the Formation of Haustorium-like Structures in Castilleja.</title>
        <authorList>
            <person name="Buerger M."/>
            <person name="Peterson D."/>
            <person name="Chory J."/>
        </authorList>
    </citation>
    <scope>NUCLEOTIDE SEQUENCE [LARGE SCALE GENOMIC DNA]</scope>
</reference>
<dbReference type="PANTHER" id="PTHR43542:SF1">
    <property type="entry name" value="METHYLTRANSFERASE"/>
    <property type="match status" value="1"/>
</dbReference>
<dbReference type="PANTHER" id="PTHR43542">
    <property type="entry name" value="METHYLTRANSFERASE"/>
    <property type="match status" value="1"/>
</dbReference>
<accession>A0ABD3CIC2</accession>
<keyword evidence="1" id="KW-0489">Methyltransferase</keyword>
<dbReference type="CDD" id="cd02440">
    <property type="entry name" value="AdoMet_MTases"/>
    <property type="match status" value="1"/>
</dbReference>
<dbReference type="SUPFAM" id="SSF53335">
    <property type="entry name" value="S-adenosyl-L-methionine-dependent methyltransferases"/>
    <property type="match status" value="1"/>
</dbReference>
<protein>
    <recommendedName>
        <fullName evidence="6">rRNA methyltransferase YlbH</fullName>
    </recommendedName>
</protein>
<dbReference type="AlphaFoldDB" id="A0ABD3CIC2"/>
<organism evidence="4 5">
    <name type="scientific">Castilleja foliolosa</name>
    <dbReference type="NCBI Taxonomy" id="1961234"/>
    <lineage>
        <taxon>Eukaryota</taxon>
        <taxon>Viridiplantae</taxon>
        <taxon>Streptophyta</taxon>
        <taxon>Embryophyta</taxon>
        <taxon>Tracheophyta</taxon>
        <taxon>Spermatophyta</taxon>
        <taxon>Magnoliopsida</taxon>
        <taxon>eudicotyledons</taxon>
        <taxon>Gunneridae</taxon>
        <taxon>Pentapetalae</taxon>
        <taxon>asterids</taxon>
        <taxon>lamiids</taxon>
        <taxon>Lamiales</taxon>
        <taxon>Orobanchaceae</taxon>
        <taxon>Pedicularideae</taxon>
        <taxon>Castillejinae</taxon>
        <taxon>Castilleja</taxon>
    </lineage>
</organism>
<comment type="caution">
    <text evidence="4">The sequence shown here is derived from an EMBL/GenBank/DDBJ whole genome shotgun (WGS) entry which is preliminary data.</text>
</comment>
<evidence type="ECO:0000256" key="2">
    <source>
        <dbReference type="ARBA" id="ARBA00022679"/>
    </source>
</evidence>
<evidence type="ECO:0000313" key="5">
    <source>
        <dbReference type="Proteomes" id="UP001632038"/>
    </source>
</evidence>
<sequence length="309" mass="34571">MAILTSPFNFNITRNDLFYTNSNLLLFPSKPTFNSRFRHLVITSSAKPRSGTLDNEKKREFLERYGLNPDDYLPKPSSKIKRGKEQGNTGMRNNTPLEEPKPPRETHKLLQVLGGSARRKKLLSPKGMDVRPMMEVVKGAAFAILQAAGGSPQSLRPGRWLDLYSGTGSVGIEAISRGCSEAHFVEMDPWVISDVLRPNLESTGFLDVSVIHTARVETFLENADRFVGKDGAFDYISVTPPYMLVDYAVLMEQVSNSSVVGENTFILVEYPSRTDMLESYAGCVKISDRRFGRTHLAIYGPKWAQKKSK</sequence>
<dbReference type="GO" id="GO:0008168">
    <property type="term" value="F:methyltransferase activity"/>
    <property type="evidence" value="ECO:0007669"/>
    <property type="project" value="UniProtKB-KW"/>
</dbReference>
<dbReference type="Gene3D" id="3.40.50.150">
    <property type="entry name" value="Vaccinia Virus protein VP39"/>
    <property type="match status" value="1"/>
</dbReference>
<dbReference type="GO" id="GO:0032259">
    <property type="term" value="P:methylation"/>
    <property type="evidence" value="ECO:0007669"/>
    <property type="project" value="UniProtKB-KW"/>
</dbReference>
<gene>
    <name evidence="4" type="ORF">CASFOL_026516</name>
</gene>